<gene>
    <name evidence="2" type="ORF">DEO23_01090</name>
</gene>
<dbReference type="GO" id="GO:0016020">
    <property type="term" value="C:membrane"/>
    <property type="evidence" value="ECO:0007669"/>
    <property type="project" value="TreeGrafter"/>
</dbReference>
<dbReference type="Gene3D" id="3.40.50.1820">
    <property type="entry name" value="alpha/beta hydrolase"/>
    <property type="match status" value="1"/>
</dbReference>
<protein>
    <submittedName>
        <fullName evidence="2">Alpha/beta hydrolase</fullName>
    </submittedName>
</protein>
<evidence type="ECO:0000313" key="3">
    <source>
        <dbReference type="Proteomes" id="UP000245590"/>
    </source>
</evidence>
<dbReference type="InterPro" id="IPR050266">
    <property type="entry name" value="AB_hydrolase_sf"/>
</dbReference>
<dbReference type="PANTHER" id="PTHR43798:SF33">
    <property type="entry name" value="HYDROLASE, PUTATIVE (AFU_ORTHOLOGUE AFUA_2G14860)-RELATED"/>
    <property type="match status" value="1"/>
</dbReference>
<dbReference type="GO" id="GO:0016787">
    <property type="term" value="F:hydrolase activity"/>
    <property type="evidence" value="ECO:0007669"/>
    <property type="project" value="UniProtKB-KW"/>
</dbReference>
<reference evidence="2 3" key="1">
    <citation type="submission" date="2018-05" db="EMBL/GenBank/DDBJ databases">
        <title>Brachybacterium sp. M1HQ-2T, whole genome shotgun sequence.</title>
        <authorList>
            <person name="Tuo L."/>
        </authorList>
    </citation>
    <scope>NUCLEOTIDE SEQUENCE [LARGE SCALE GENOMIC DNA]</scope>
    <source>
        <strain evidence="2 3">M1HQ-2</strain>
    </source>
</reference>
<evidence type="ECO:0000313" key="2">
    <source>
        <dbReference type="EMBL" id="PWH07281.1"/>
    </source>
</evidence>
<accession>A0A2U2RN65</accession>
<feature type="domain" description="AB hydrolase-1" evidence="1">
    <location>
        <begin position="35"/>
        <end position="272"/>
    </location>
</feature>
<dbReference type="Pfam" id="PF12697">
    <property type="entry name" value="Abhydrolase_6"/>
    <property type="match status" value="1"/>
</dbReference>
<sequence length="290" mass="31317">MNGHESAPRLLDLDGVEVATWRLGPRDVSDSRGDVVLCHGTPWSSVVWADVARDLARDHTVHLWDMPGYGRSAMDGTAAIDLATQMGRLARLLDRLDLARPHLVAHDVGGAVALGAHLLEGRELASLMLWDPVVLEPWGSAFFRLVAENAETFSALPLPLHRALVREYIVGAARRPLPADTLDALAGPWGSDVGERAFYRQIAALRPEHTRPVAAELGDVRCRVSIGWGEDDPWIPVSRAARLSALLPGAPEPHVLPGVGHLAPLEAPEAVTRLVGEWVRESATGIQPNG</sequence>
<dbReference type="OrthoDB" id="27092at2"/>
<evidence type="ECO:0000259" key="1">
    <source>
        <dbReference type="Pfam" id="PF12697"/>
    </source>
</evidence>
<dbReference type="Proteomes" id="UP000245590">
    <property type="component" value="Unassembled WGS sequence"/>
</dbReference>
<dbReference type="InterPro" id="IPR029058">
    <property type="entry name" value="AB_hydrolase_fold"/>
</dbReference>
<organism evidence="2 3">
    <name type="scientific">Brachybacterium endophyticum</name>
    <dbReference type="NCBI Taxonomy" id="2182385"/>
    <lineage>
        <taxon>Bacteria</taxon>
        <taxon>Bacillati</taxon>
        <taxon>Actinomycetota</taxon>
        <taxon>Actinomycetes</taxon>
        <taxon>Micrococcales</taxon>
        <taxon>Dermabacteraceae</taxon>
        <taxon>Brachybacterium</taxon>
    </lineage>
</organism>
<dbReference type="InterPro" id="IPR000073">
    <property type="entry name" value="AB_hydrolase_1"/>
</dbReference>
<comment type="caution">
    <text evidence="2">The sequence shown here is derived from an EMBL/GenBank/DDBJ whole genome shotgun (WGS) entry which is preliminary data.</text>
</comment>
<keyword evidence="3" id="KW-1185">Reference proteome</keyword>
<proteinExistence type="predicted"/>
<dbReference type="RefSeq" id="WP_109274165.1">
    <property type="nucleotide sequence ID" value="NZ_QFKX01000001.1"/>
</dbReference>
<dbReference type="SUPFAM" id="SSF53474">
    <property type="entry name" value="alpha/beta-Hydrolases"/>
    <property type="match status" value="1"/>
</dbReference>
<dbReference type="PANTHER" id="PTHR43798">
    <property type="entry name" value="MONOACYLGLYCEROL LIPASE"/>
    <property type="match status" value="1"/>
</dbReference>
<dbReference type="EMBL" id="QFKX01000001">
    <property type="protein sequence ID" value="PWH07281.1"/>
    <property type="molecule type" value="Genomic_DNA"/>
</dbReference>
<dbReference type="PRINTS" id="PR00111">
    <property type="entry name" value="ABHYDROLASE"/>
</dbReference>
<keyword evidence="2" id="KW-0378">Hydrolase</keyword>
<dbReference type="AlphaFoldDB" id="A0A2U2RN65"/>
<name>A0A2U2RN65_9MICO</name>